<dbReference type="Proteomes" id="UP000665561">
    <property type="component" value="Unassembled WGS sequence"/>
</dbReference>
<dbReference type="RefSeq" id="WP_161744977.1">
    <property type="nucleotide sequence ID" value="NZ_JAAAMV010000019.1"/>
</dbReference>
<dbReference type="Pfam" id="PF13564">
    <property type="entry name" value="DoxX_2"/>
    <property type="match status" value="1"/>
</dbReference>
<feature type="transmembrane region" description="Helical" evidence="5">
    <location>
        <begin position="39"/>
        <end position="60"/>
    </location>
</feature>
<keyword evidence="3 5" id="KW-1133">Transmembrane helix</keyword>
<evidence type="ECO:0000256" key="1">
    <source>
        <dbReference type="ARBA" id="ARBA00004141"/>
    </source>
</evidence>
<evidence type="ECO:0000256" key="5">
    <source>
        <dbReference type="SAM" id="Phobius"/>
    </source>
</evidence>
<feature type="transmembrane region" description="Helical" evidence="5">
    <location>
        <begin position="93"/>
        <end position="112"/>
    </location>
</feature>
<evidence type="ECO:0000256" key="2">
    <source>
        <dbReference type="ARBA" id="ARBA00022692"/>
    </source>
</evidence>
<comment type="caution">
    <text evidence="6">The sequence shown here is derived from an EMBL/GenBank/DDBJ whole genome shotgun (WGS) entry which is preliminary data.</text>
</comment>
<keyword evidence="7" id="KW-1185">Reference proteome</keyword>
<name>A0ABW9XU83_9BACL</name>
<evidence type="ECO:0000256" key="4">
    <source>
        <dbReference type="ARBA" id="ARBA00023136"/>
    </source>
</evidence>
<evidence type="ECO:0000313" key="6">
    <source>
        <dbReference type="EMBL" id="NBD26170.1"/>
    </source>
</evidence>
<evidence type="ECO:0000313" key="7">
    <source>
        <dbReference type="Proteomes" id="UP000665561"/>
    </source>
</evidence>
<organism evidence="6 7">
    <name type="scientific">Paenibacillus glycinis</name>
    <dbReference type="NCBI Taxonomy" id="2697035"/>
    <lineage>
        <taxon>Bacteria</taxon>
        <taxon>Bacillati</taxon>
        <taxon>Bacillota</taxon>
        <taxon>Bacilli</taxon>
        <taxon>Bacillales</taxon>
        <taxon>Paenibacillaceae</taxon>
        <taxon>Paenibacillus</taxon>
    </lineage>
</organism>
<evidence type="ECO:0000256" key="3">
    <source>
        <dbReference type="ARBA" id="ARBA00022989"/>
    </source>
</evidence>
<protein>
    <submittedName>
        <fullName evidence="6">DoxX family protein</fullName>
    </submittedName>
</protein>
<proteinExistence type="predicted"/>
<comment type="subcellular location">
    <subcellularLocation>
        <location evidence="1">Membrane</location>
        <topology evidence="1">Multi-pass membrane protein</topology>
    </subcellularLocation>
</comment>
<keyword evidence="4 5" id="KW-0472">Membrane</keyword>
<feature type="transmembrane region" description="Helical" evidence="5">
    <location>
        <begin position="67"/>
        <end position="87"/>
    </location>
</feature>
<gene>
    <name evidence="6" type="ORF">GT019_20030</name>
</gene>
<accession>A0ABW9XU83</accession>
<keyword evidence="2 5" id="KW-0812">Transmembrane</keyword>
<sequence>MSIVSLVLQMVLILAFLLGGGMNVAGVKAQIEAFDHLRLPQWFRVVTGLFQLIGIAGLVIGFWKPGILAWAGAWFAVMMLIAVVAHVRVKDSFGKALPALVLAIIAIVLLAANAEGFRRPFS</sequence>
<dbReference type="InterPro" id="IPR032808">
    <property type="entry name" value="DoxX"/>
</dbReference>
<reference evidence="6 7" key="1">
    <citation type="submission" date="2020-01" db="EMBL/GenBank/DDBJ databases">
        <title>Paenibacillus soybeanensis sp. nov. isolated from the nodules of soybean (Glycine max(L.) Merr).</title>
        <authorList>
            <person name="Wang H."/>
        </authorList>
    </citation>
    <scope>NUCLEOTIDE SEQUENCE [LARGE SCALE GENOMIC DNA]</scope>
    <source>
        <strain evidence="6 7">T1</strain>
    </source>
</reference>
<dbReference type="EMBL" id="JAAAMV010000019">
    <property type="protein sequence ID" value="NBD26170.1"/>
    <property type="molecule type" value="Genomic_DNA"/>
</dbReference>